<sequence>MVGLAIVNATIPAEQPFVPVITGGDLGSYSLAREFHEAYGVISAVVPTAHNLVVGGSSITQLFPAGPMFDAATVLKHLASVAQQLRGPRNRPLVLITGFDYLVRISVEYRQELLDMGYVFVDNTVQQLDNAALKENFYELCDQLGVPYPRTAVFDADSTAQTPEAFAQQLTEDGMQYPVILKAGDGGAWGEAKYEGRRKVHYFHGPDELIDVIHKAMGAGYAKTLIIQEFVPGNDSQLRILHHFRDRNGNITLTGLSEVIVEDHAANMEGSSRAVIVRPDEAVEHYGRLLMDALNWHGFGMFDIKIHAETGEPYFLEMNPRLGRHHYYLTAAGANPATYLVDELIEDTPRTQHTVVDGPAASLTIPLAVAQRYATTDQKSQLEAAKAAGTLTRPLMYAKDKRPLRMAYQLYQLTKASAHVAHTPGQMN</sequence>
<evidence type="ECO:0000313" key="4">
    <source>
        <dbReference type="Proteomes" id="UP001501461"/>
    </source>
</evidence>
<dbReference type="PROSITE" id="PS00867">
    <property type="entry name" value="CPSASE_2"/>
    <property type="match status" value="1"/>
</dbReference>
<evidence type="ECO:0000259" key="2">
    <source>
        <dbReference type="PROSITE" id="PS50975"/>
    </source>
</evidence>
<dbReference type="GO" id="GO:0016874">
    <property type="term" value="F:ligase activity"/>
    <property type="evidence" value="ECO:0007669"/>
    <property type="project" value="UniProtKB-KW"/>
</dbReference>
<protein>
    <submittedName>
        <fullName evidence="3">Carboxylate--amine ligase</fullName>
    </submittedName>
</protein>
<name>A0ABN2UBE3_9MICC</name>
<keyword evidence="1" id="KW-0067">ATP-binding</keyword>
<proteinExistence type="predicted"/>
<evidence type="ECO:0000313" key="3">
    <source>
        <dbReference type="EMBL" id="GAA2033170.1"/>
    </source>
</evidence>
<feature type="domain" description="ATP-grasp" evidence="2">
    <location>
        <begin position="138"/>
        <end position="345"/>
    </location>
</feature>
<dbReference type="PROSITE" id="PS50975">
    <property type="entry name" value="ATP_GRASP"/>
    <property type="match status" value="1"/>
</dbReference>
<dbReference type="SUPFAM" id="SSF56059">
    <property type="entry name" value="Glutathione synthetase ATP-binding domain-like"/>
    <property type="match status" value="1"/>
</dbReference>
<organism evidence="3 4">
    <name type="scientific">Yaniella flava</name>
    <dbReference type="NCBI Taxonomy" id="287930"/>
    <lineage>
        <taxon>Bacteria</taxon>
        <taxon>Bacillati</taxon>
        <taxon>Actinomycetota</taxon>
        <taxon>Actinomycetes</taxon>
        <taxon>Micrococcales</taxon>
        <taxon>Micrococcaceae</taxon>
        <taxon>Yaniella</taxon>
    </lineage>
</organism>
<dbReference type="Proteomes" id="UP001501461">
    <property type="component" value="Unassembled WGS sequence"/>
</dbReference>
<dbReference type="EMBL" id="BAAAMN010000017">
    <property type="protein sequence ID" value="GAA2033170.1"/>
    <property type="molecule type" value="Genomic_DNA"/>
</dbReference>
<dbReference type="PANTHER" id="PTHR23132">
    <property type="entry name" value="D-ALANINE--D-ALANINE LIGASE"/>
    <property type="match status" value="1"/>
</dbReference>
<keyword evidence="3" id="KW-0436">Ligase</keyword>
<reference evidence="3 4" key="1">
    <citation type="journal article" date="2019" name="Int. J. Syst. Evol. Microbiol.">
        <title>The Global Catalogue of Microorganisms (GCM) 10K type strain sequencing project: providing services to taxonomists for standard genome sequencing and annotation.</title>
        <authorList>
            <consortium name="The Broad Institute Genomics Platform"/>
            <consortium name="The Broad Institute Genome Sequencing Center for Infectious Disease"/>
            <person name="Wu L."/>
            <person name="Ma J."/>
        </authorList>
    </citation>
    <scope>NUCLEOTIDE SEQUENCE [LARGE SCALE GENOMIC DNA]</scope>
    <source>
        <strain evidence="3 4">JCM 13595</strain>
    </source>
</reference>
<dbReference type="InterPro" id="IPR011761">
    <property type="entry name" value="ATP-grasp"/>
</dbReference>
<evidence type="ECO:0000256" key="1">
    <source>
        <dbReference type="PROSITE-ProRule" id="PRU00409"/>
    </source>
</evidence>
<dbReference type="Gene3D" id="3.30.470.20">
    <property type="entry name" value="ATP-grasp fold, B domain"/>
    <property type="match status" value="1"/>
</dbReference>
<gene>
    <name evidence="3" type="ORF">GCM10009720_12060</name>
</gene>
<dbReference type="PANTHER" id="PTHR23132:SF14">
    <property type="entry name" value="ATP-GRASP DOMAIN-CONTAINING PROTEIN"/>
    <property type="match status" value="1"/>
</dbReference>
<accession>A0ABN2UBE3</accession>
<keyword evidence="4" id="KW-1185">Reference proteome</keyword>
<keyword evidence="1" id="KW-0547">Nucleotide-binding</keyword>
<dbReference type="InterPro" id="IPR005479">
    <property type="entry name" value="CPAse_ATP-bd"/>
</dbReference>
<comment type="caution">
    <text evidence="3">The sequence shown here is derived from an EMBL/GenBank/DDBJ whole genome shotgun (WGS) entry which is preliminary data.</text>
</comment>